<dbReference type="Pfam" id="PF03663">
    <property type="entry name" value="Glyco_hydro_76"/>
    <property type="match status" value="1"/>
</dbReference>
<keyword evidence="3" id="KW-1185">Reference proteome</keyword>
<evidence type="ECO:0000313" key="2">
    <source>
        <dbReference type="EMBL" id="KAA8484054.1"/>
    </source>
</evidence>
<dbReference type="PANTHER" id="PTHR47791:SF3">
    <property type="entry name" value="MEIOTICALLY UP-REGULATED GENE 191 PROTEIN"/>
    <property type="match status" value="1"/>
</dbReference>
<dbReference type="PANTHER" id="PTHR47791">
    <property type="entry name" value="MEIOTICALLY UP-REGULATED GENE 191 PROTEIN"/>
    <property type="match status" value="1"/>
</dbReference>
<dbReference type="Proteomes" id="UP000322918">
    <property type="component" value="Unassembled WGS sequence"/>
</dbReference>
<dbReference type="CDD" id="cd00161">
    <property type="entry name" value="beta-trefoil_Ricin-like"/>
    <property type="match status" value="1"/>
</dbReference>
<dbReference type="Pfam" id="PF14200">
    <property type="entry name" value="RicinB_lectin_2"/>
    <property type="match status" value="1"/>
</dbReference>
<comment type="caution">
    <text evidence="2">The sequence shown here is derived from an EMBL/GenBank/DDBJ whole genome shotgun (WGS) entry which is preliminary data.</text>
</comment>
<accession>A0A5M9HF97</accession>
<dbReference type="Gene3D" id="1.50.10.20">
    <property type="match status" value="1"/>
</dbReference>
<dbReference type="SUPFAM" id="SSF48208">
    <property type="entry name" value="Six-hairpin glycosidases"/>
    <property type="match status" value="1"/>
</dbReference>
<dbReference type="InterPro" id="IPR053169">
    <property type="entry name" value="MUG_Protein"/>
</dbReference>
<feature type="domain" description="Ricin B lectin" evidence="1">
    <location>
        <begin position="387"/>
        <end position="463"/>
    </location>
</feature>
<dbReference type="SUPFAM" id="SSF50370">
    <property type="entry name" value="Ricin B-like lectins"/>
    <property type="match status" value="1"/>
</dbReference>
<name>A0A5M9HF97_9SPHI</name>
<evidence type="ECO:0000259" key="1">
    <source>
        <dbReference type="Pfam" id="PF14200"/>
    </source>
</evidence>
<dbReference type="GO" id="GO:0005975">
    <property type="term" value="P:carbohydrate metabolic process"/>
    <property type="evidence" value="ECO:0007669"/>
    <property type="project" value="InterPro"/>
</dbReference>
<dbReference type="Gene3D" id="2.80.10.50">
    <property type="match status" value="1"/>
</dbReference>
<sequence length="529" mass="59646">MEISNTRLARLVIIIVLLFSACKKDSKIEEDVPTEPKTEITPVTTKDAHPIADQSIAYYNNAFLTTSGSTQFYKKSISDAEKDYFWCQALEIQMVEDVYLRTKSDSHKTLIKNLLNTFIAQNKDIGGDYKWDWNEFNDDILWAAIAFARGYHITKEEKFLTQAKYSFNRAYDRGWDDALGGGIWWDIRKDDKSGLSNNTAVITACYIYEATGEEVYLAKAQQIYDWIRATLYNSATGAVSETIKANGIIKADANVYNVGAFISAANHLYKLTAIPSYFDDAKRSVDFVKNNKTVGGILTHSTRDGTWQSEFARGVGEFVRDNNLWDLYYPWMKQNADAAWAIRRGDLNIGWNQWTTQTPKDNCSALECVGTVVMQQIMPASKPGIVEGGVYRFTPKLNSAAALNISGTPEENKANILTWDNQPAQKFRVTSIGKGYYKLSPQNATSFFLDISNGGQSDGTTIKASTAGSGKSQNWKLIYDYDGLYKIRSQHAPLSLIKLKDKSAEENIDCVLWKERNDDSELWFPQKDQ</sequence>
<dbReference type="InterPro" id="IPR035992">
    <property type="entry name" value="Ricin_B-like_lectins"/>
</dbReference>
<dbReference type="OrthoDB" id="6387072at2"/>
<dbReference type="InterPro" id="IPR005198">
    <property type="entry name" value="Glyco_hydro_76"/>
</dbReference>
<protein>
    <recommendedName>
        <fullName evidence="1">Ricin B lectin domain-containing protein</fullName>
    </recommendedName>
</protein>
<evidence type="ECO:0000313" key="3">
    <source>
        <dbReference type="Proteomes" id="UP000322918"/>
    </source>
</evidence>
<proteinExistence type="predicted"/>
<dbReference type="AlphaFoldDB" id="A0A5M9HF97"/>
<dbReference type="InterPro" id="IPR008928">
    <property type="entry name" value="6-hairpin_glycosidase_sf"/>
</dbReference>
<dbReference type="InterPro" id="IPR000772">
    <property type="entry name" value="Ricin_B_lectin"/>
</dbReference>
<organism evidence="2 3">
    <name type="scientific">Arcticibacter tournemirensis</name>
    <dbReference type="NCBI Taxonomy" id="699437"/>
    <lineage>
        <taxon>Bacteria</taxon>
        <taxon>Pseudomonadati</taxon>
        <taxon>Bacteroidota</taxon>
        <taxon>Sphingobacteriia</taxon>
        <taxon>Sphingobacteriales</taxon>
        <taxon>Sphingobacteriaceae</taxon>
        <taxon>Arcticibacter</taxon>
    </lineage>
</organism>
<dbReference type="EMBL" id="VWNE01000009">
    <property type="protein sequence ID" value="KAA8484054.1"/>
    <property type="molecule type" value="Genomic_DNA"/>
</dbReference>
<dbReference type="PROSITE" id="PS51257">
    <property type="entry name" value="PROKAR_LIPOPROTEIN"/>
    <property type="match status" value="1"/>
</dbReference>
<gene>
    <name evidence="2" type="ORF">F1649_06830</name>
</gene>
<reference evidence="2 3" key="1">
    <citation type="submission" date="2019-09" db="EMBL/GenBank/DDBJ databases">
        <title>Pararcticibacter amylolyticus gen. nov., sp. nov., isolated from a rottenly hemp rope, and reclassification of Pedobacter tournemirensis as Pararcticibacter tournemirensis comb. nov.</title>
        <authorList>
            <person name="Cai Y."/>
        </authorList>
    </citation>
    <scope>NUCLEOTIDE SEQUENCE [LARGE SCALE GENOMIC DNA]</scope>
    <source>
        <strain evidence="2 3">TF5-37.2-LB10</strain>
    </source>
</reference>
<dbReference type="RefSeq" id="WP_141815841.1">
    <property type="nucleotide sequence ID" value="NZ_VFPL01000001.1"/>
</dbReference>